<protein>
    <submittedName>
        <fullName evidence="2">Uncharacterized protein</fullName>
    </submittedName>
</protein>
<dbReference type="OrthoDB" id="2711649at2759"/>
<accession>A0A0C9THF8</accession>
<sequence>MIGEQRTAAKGPDEGVTDQTASSQKDDGGEDVQVPHAHVVPQHPTSTRQTAVSEAAGTSNPNPNGAGTTMPDVRHTYVVPSPTPPTSKPPPSTPLEGEKGQQSSGHAEETVTHQVEPPPNQSRTTPPKRTPYDRRSNGEGRGVAIGHRQAVREEDEVGGKDDDRHAPYGVDEAALSRSRACEG</sequence>
<dbReference type="AlphaFoldDB" id="A0A0C9THF8"/>
<name>A0A0C9THF8_PAXIN</name>
<dbReference type="HOGENOM" id="CLU_1475603_0_0_1"/>
<reference evidence="3" key="2">
    <citation type="submission" date="2015-01" db="EMBL/GenBank/DDBJ databases">
        <title>Evolutionary Origins and Diversification of the Mycorrhizal Mutualists.</title>
        <authorList>
            <consortium name="DOE Joint Genome Institute"/>
            <consortium name="Mycorrhizal Genomics Consortium"/>
            <person name="Kohler A."/>
            <person name="Kuo A."/>
            <person name="Nagy L.G."/>
            <person name="Floudas D."/>
            <person name="Copeland A."/>
            <person name="Barry K.W."/>
            <person name="Cichocki N."/>
            <person name="Veneault-Fourrey C."/>
            <person name="LaButti K."/>
            <person name="Lindquist E.A."/>
            <person name="Lipzen A."/>
            <person name="Lundell T."/>
            <person name="Morin E."/>
            <person name="Murat C."/>
            <person name="Riley R."/>
            <person name="Ohm R."/>
            <person name="Sun H."/>
            <person name="Tunlid A."/>
            <person name="Henrissat B."/>
            <person name="Grigoriev I.V."/>
            <person name="Hibbett D.S."/>
            <person name="Martin F."/>
        </authorList>
    </citation>
    <scope>NUCLEOTIDE SEQUENCE [LARGE SCALE GENOMIC DNA]</scope>
    <source>
        <strain evidence="3">ATCC 200175</strain>
    </source>
</reference>
<feature type="compositionally biased region" description="Pro residues" evidence="1">
    <location>
        <begin position="81"/>
        <end position="93"/>
    </location>
</feature>
<evidence type="ECO:0000313" key="2">
    <source>
        <dbReference type="EMBL" id="KIJ15110.1"/>
    </source>
</evidence>
<feature type="compositionally biased region" description="Basic and acidic residues" evidence="1">
    <location>
        <begin position="157"/>
        <end position="166"/>
    </location>
</feature>
<dbReference type="EMBL" id="KN819338">
    <property type="protein sequence ID" value="KIJ15110.1"/>
    <property type="molecule type" value="Genomic_DNA"/>
</dbReference>
<proteinExistence type="predicted"/>
<feature type="compositionally biased region" description="Polar residues" evidence="1">
    <location>
        <begin position="45"/>
        <end position="67"/>
    </location>
</feature>
<reference evidence="2 3" key="1">
    <citation type="submission" date="2014-06" db="EMBL/GenBank/DDBJ databases">
        <authorList>
            <consortium name="DOE Joint Genome Institute"/>
            <person name="Kuo A."/>
            <person name="Kohler A."/>
            <person name="Nagy L.G."/>
            <person name="Floudas D."/>
            <person name="Copeland A."/>
            <person name="Barry K.W."/>
            <person name="Cichocki N."/>
            <person name="Veneault-Fourrey C."/>
            <person name="LaButti K."/>
            <person name="Lindquist E.A."/>
            <person name="Lipzen A."/>
            <person name="Lundell T."/>
            <person name="Morin E."/>
            <person name="Murat C."/>
            <person name="Sun H."/>
            <person name="Tunlid A."/>
            <person name="Henrissat B."/>
            <person name="Grigoriev I.V."/>
            <person name="Hibbett D.S."/>
            <person name="Martin F."/>
            <person name="Nordberg H.P."/>
            <person name="Cantor M.N."/>
            <person name="Hua S.X."/>
        </authorList>
    </citation>
    <scope>NUCLEOTIDE SEQUENCE [LARGE SCALE GENOMIC DNA]</scope>
    <source>
        <strain evidence="2 3">ATCC 200175</strain>
    </source>
</reference>
<feature type="compositionally biased region" description="Low complexity" evidence="1">
    <location>
        <begin position="32"/>
        <end position="44"/>
    </location>
</feature>
<gene>
    <name evidence="2" type="ORF">PAXINDRAFT_12029</name>
</gene>
<evidence type="ECO:0000256" key="1">
    <source>
        <dbReference type="SAM" id="MobiDB-lite"/>
    </source>
</evidence>
<keyword evidence="3" id="KW-1185">Reference proteome</keyword>
<evidence type="ECO:0000313" key="3">
    <source>
        <dbReference type="Proteomes" id="UP000053647"/>
    </source>
</evidence>
<dbReference type="Proteomes" id="UP000053647">
    <property type="component" value="Unassembled WGS sequence"/>
</dbReference>
<feature type="region of interest" description="Disordered" evidence="1">
    <location>
        <begin position="1"/>
        <end position="183"/>
    </location>
</feature>
<organism evidence="2 3">
    <name type="scientific">Paxillus involutus ATCC 200175</name>
    <dbReference type="NCBI Taxonomy" id="664439"/>
    <lineage>
        <taxon>Eukaryota</taxon>
        <taxon>Fungi</taxon>
        <taxon>Dikarya</taxon>
        <taxon>Basidiomycota</taxon>
        <taxon>Agaricomycotina</taxon>
        <taxon>Agaricomycetes</taxon>
        <taxon>Agaricomycetidae</taxon>
        <taxon>Boletales</taxon>
        <taxon>Paxilineae</taxon>
        <taxon>Paxillaceae</taxon>
        <taxon>Paxillus</taxon>
    </lineage>
</organism>